<dbReference type="OMA" id="LCKREPP"/>
<evidence type="ECO:0000313" key="3">
    <source>
        <dbReference type="Proteomes" id="UP000242180"/>
    </source>
</evidence>
<evidence type="ECO:0000313" key="2">
    <source>
        <dbReference type="EMBL" id="ORY94705.1"/>
    </source>
</evidence>
<accession>A0A1X2H804</accession>
<feature type="compositionally biased region" description="Basic and acidic residues" evidence="1">
    <location>
        <begin position="35"/>
        <end position="48"/>
    </location>
</feature>
<protein>
    <submittedName>
        <fullName evidence="2">Uncharacterized protein</fullName>
    </submittedName>
</protein>
<feature type="region of interest" description="Disordered" evidence="1">
    <location>
        <begin position="1"/>
        <end position="192"/>
    </location>
</feature>
<name>A0A1X2H804_SYNRA</name>
<dbReference type="Proteomes" id="UP000242180">
    <property type="component" value="Unassembled WGS sequence"/>
</dbReference>
<keyword evidence="3" id="KW-1185">Reference proteome</keyword>
<proteinExistence type="predicted"/>
<dbReference type="AlphaFoldDB" id="A0A1X2H804"/>
<gene>
    <name evidence="2" type="ORF">BCR43DRAFT_494462</name>
</gene>
<feature type="compositionally biased region" description="Low complexity" evidence="1">
    <location>
        <begin position="1"/>
        <end position="10"/>
    </location>
</feature>
<organism evidence="2 3">
    <name type="scientific">Syncephalastrum racemosum</name>
    <name type="common">Filamentous fungus</name>
    <dbReference type="NCBI Taxonomy" id="13706"/>
    <lineage>
        <taxon>Eukaryota</taxon>
        <taxon>Fungi</taxon>
        <taxon>Fungi incertae sedis</taxon>
        <taxon>Mucoromycota</taxon>
        <taxon>Mucoromycotina</taxon>
        <taxon>Mucoromycetes</taxon>
        <taxon>Mucorales</taxon>
        <taxon>Syncephalastraceae</taxon>
        <taxon>Syncephalastrum</taxon>
    </lineage>
</organism>
<comment type="caution">
    <text evidence="2">The sequence shown here is derived from an EMBL/GenBank/DDBJ whole genome shotgun (WGS) entry which is preliminary data.</text>
</comment>
<feature type="compositionally biased region" description="Polar residues" evidence="1">
    <location>
        <begin position="63"/>
        <end position="75"/>
    </location>
</feature>
<sequence length="306" mass="34176">MASPTTSSSSGKKKPLPLFGLFRKMGSKPSSPTRPAKDDPYAPDEAHKQNFRHSPLTPPPPIASTSCTPVVQTQYPATTRRRPRSKSSAAADRQRATLPQQQAAHRARSLVAREQTLNKLCQRERTPSPTSPNMARSPVSTPPLPPMPTLRKVSSAHNLQRITRHQQTAIRETPASTMPHPKQQRKPLKPHIRANLNSTVRTSQSANLIHEDDDDKPLAYMCDEDDRDLVPIAMLQNKKGDTLQTAADKYKQRVMEQLRMAEDSEEEDNIPISMAHRSPRPGRRRPALDDIFPHSENTCNSLPQAV</sequence>
<feature type="compositionally biased region" description="Polar residues" evidence="1">
    <location>
        <begin position="295"/>
        <end position="306"/>
    </location>
</feature>
<evidence type="ECO:0000256" key="1">
    <source>
        <dbReference type="SAM" id="MobiDB-lite"/>
    </source>
</evidence>
<feature type="region of interest" description="Disordered" evidence="1">
    <location>
        <begin position="261"/>
        <end position="306"/>
    </location>
</feature>
<dbReference type="OrthoDB" id="2290247at2759"/>
<feature type="compositionally biased region" description="Polar residues" evidence="1">
    <location>
        <begin position="155"/>
        <end position="176"/>
    </location>
</feature>
<feature type="compositionally biased region" description="Basic residues" evidence="1">
    <location>
        <begin position="182"/>
        <end position="192"/>
    </location>
</feature>
<dbReference type="EMBL" id="MCGN01000007">
    <property type="protein sequence ID" value="ORY94705.1"/>
    <property type="molecule type" value="Genomic_DNA"/>
</dbReference>
<dbReference type="InParanoid" id="A0A1X2H804"/>
<reference evidence="2 3" key="1">
    <citation type="submission" date="2016-07" db="EMBL/GenBank/DDBJ databases">
        <title>Pervasive Adenine N6-methylation of Active Genes in Fungi.</title>
        <authorList>
            <consortium name="DOE Joint Genome Institute"/>
            <person name="Mondo S.J."/>
            <person name="Dannebaum R.O."/>
            <person name="Kuo R.C."/>
            <person name="Labutti K."/>
            <person name="Haridas S."/>
            <person name="Kuo A."/>
            <person name="Salamov A."/>
            <person name="Ahrendt S.R."/>
            <person name="Lipzen A."/>
            <person name="Sullivan W."/>
            <person name="Andreopoulos W.B."/>
            <person name="Clum A."/>
            <person name="Lindquist E."/>
            <person name="Daum C."/>
            <person name="Ramamoorthy G.K."/>
            <person name="Gryganskyi A."/>
            <person name="Culley D."/>
            <person name="Magnuson J.K."/>
            <person name="James T.Y."/>
            <person name="O'Malley M.A."/>
            <person name="Stajich J.E."/>
            <person name="Spatafora J.W."/>
            <person name="Visel A."/>
            <person name="Grigoriev I.V."/>
        </authorList>
    </citation>
    <scope>NUCLEOTIDE SEQUENCE [LARGE SCALE GENOMIC DNA]</scope>
    <source>
        <strain evidence="2 3">NRRL 2496</strain>
    </source>
</reference>